<evidence type="ECO:0000313" key="8">
    <source>
        <dbReference type="Proteomes" id="UP001193680"/>
    </source>
</evidence>
<feature type="chain" id="PRO_5044924410" description="Tol-Pal system protein TolB" evidence="5">
    <location>
        <begin position="28"/>
        <end position="437"/>
    </location>
</feature>
<comment type="subcellular location">
    <subcellularLocation>
        <location evidence="1 5">Periplasm</location>
    </subcellularLocation>
</comment>
<accession>A0ABS0BXA0</accession>
<dbReference type="InterPro" id="IPR007195">
    <property type="entry name" value="TolB_N"/>
</dbReference>
<gene>
    <name evidence="5 7" type="primary">tolB</name>
    <name evidence="7" type="ORF">H8792_006705</name>
</gene>
<keyword evidence="4 5" id="KW-0574">Periplasm</keyword>
<feature type="signal peptide" evidence="5">
    <location>
        <begin position="1"/>
        <end position="27"/>
    </location>
</feature>
<evidence type="ECO:0000256" key="1">
    <source>
        <dbReference type="ARBA" id="ARBA00004418"/>
    </source>
</evidence>
<dbReference type="PANTHER" id="PTHR36842:SF1">
    <property type="entry name" value="PROTEIN TOLB"/>
    <property type="match status" value="1"/>
</dbReference>
<dbReference type="SUPFAM" id="SSF69304">
    <property type="entry name" value="Tricorn protease N-terminal domain"/>
    <property type="match status" value="1"/>
</dbReference>
<keyword evidence="5" id="KW-0131">Cell cycle</keyword>
<dbReference type="PANTHER" id="PTHR36842">
    <property type="entry name" value="PROTEIN TOLB HOMOLOG"/>
    <property type="match status" value="1"/>
</dbReference>
<comment type="caution">
    <text evidence="7">The sequence shown here is derived from an EMBL/GenBank/DDBJ whole genome shotgun (WGS) entry which is preliminary data.</text>
</comment>
<dbReference type="InterPro" id="IPR011659">
    <property type="entry name" value="WD40"/>
</dbReference>
<dbReference type="HAMAP" id="MF_00671">
    <property type="entry name" value="TolB"/>
    <property type="match status" value="1"/>
</dbReference>
<evidence type="ECO:0000256" key="4">
    <source>
        <dbReference type="ARBA" id="ARBA00022764"/>
    </source>
</evidence>
<evidence type="ECO:0000256" key="2">
    <source>
        <dbReference type="ARBA" id="ARBA00009820"/>
    </source>
</evidence>
<evidence type="ECO:0000256" key="3">
    <source>
        <dbReference type="ARBA" id="ARBA00022729"/>
    </source>
</evidence>
<evidence type="ECO:0000259" key="6">
    <source>
        <dbReference type="Pfam" id="PF04052"/>
    </source>
</evidence>
<reference evidence="7 8" key="2">
    <citation type="submission" date="2020-11" db="EMBL/GenBank/DDBJ databases">
        <title>Sulfur oxidizing isolate from Hospital Hole Sinkhole.</title>
        <authorList>
            <person name="Scott K.M."/>
        </authorList>
    </citation>
    <scope>NUCLEOTIDE SEQUENCE [LARGE SCALE GENOMIC DNA]</scope>
    <source>
        <strain evidence="7 8">HH1</strain>
    </source>
</reference>
<comment type="function">
    <text evidence="5">Part of the Tol-Pal system, which plays a role in outer membrane invagination during cell division and is important for maintaining outer membrane integrity.</text>
</comment>
<sequence precursor="true">MTKNRLKRGLQAVVLSCLSFLAMPSMAELTIEINEGFDNALPIALVPFKLEGSSTIPQDISQIVANDLRRSGRFKPIPRNSMPQTPSDLPEIEYSSWRGMDIDNLVIGKITAEADGSYQIDMRLMDVLRKQQMIGKRWSHIPASSLRQVAHQISDLVYEALTGVRGAFNTQIAYVTLMKKGGKRLYTLEVADADGFNPQPILKSSQPIMSPSWSPDGKMIAYVSFESGRSTIIVQSLDGTYRTVIAKYKGINGAPAWSPDGKKLAMTLSKGGNADIYIMDVATKKLQQVTRNYAIETEAVWAPDGKSLFYNSDRRGNPQIFQLDLATNQEKRITFEGKYNANPEISPNGRYLAVVQGGNGFHIALLDRETGDFRVISDTYLDESPSFSPNGEMILYAMNRGGSGQLAVVTLDGHASQTLKVNRGEVREPAWGPFLTP</sequence>
<dbReference type="InterPro" id="IPR011042">
    <property type="entry name" value="6-blade_b-propeller_TolB-like"/>
</dbReference>
<dbReference type="InterPro" id="IPR014167">
    <property type="entry name" value="Tol-Pal_TolB"/>
</dbReference>
<dbReference type="Gene3D" id="2.120.10.30">
    <property type="entry name" value="TolB, C-terminal domain"/>
    <property type="match status" value="1"/>
</dbReference>
<name>A0ABS0BXA0_9GAMM</name>
<dbReference type="SUPFAM" id="SSF52964">
    <property type="entry name" value="TolB, N-terminal domain"/>
    <property type="match status" value="1"/>
</dbReference>
<protein>
    <recommendedName>
        <fullName evidence="5">Tol-Pal system protein TolB</fullName>
    </recommendedName>
</protein>
<organism evidence="7 8">
    <name type="scientific">Thiomicrorhabdus heinhorstiae</name>
    <dbReference type="NCBI Taxonomy" id="2748010"/>
    <lineage>
        <taxon>Bacteria</taxon>
        <taxon>Pseudomonadati</taxon>
        <taxon>Pseudomonadota</taxon>
        <taxon>Gammaproteobacteria</taxon>
        <taxon>Thiotrichales</taxon>
        <taxon>Piscirickettsiaceae</taxon>
        <taxon>Thiomicrorhabdus</taxon>
    </lineage>
</organism>
<reference evidence="7 8" key="1">
    <citation type="submission" date="2020-06" db="EMBL/GenBank/DDBJ databases">
        <authorList>
            <person name="Scott K."/>
        </authorList>
    </citation>
    <scope>NUCLEOTIDE SEQUENCE [LARGE SCALE GENOMIC DNA]</scope>
    <source>
        <strain evidence="7 8">HH1</strain>
    </source>
</reference>
<keyword evidence="3 5" id="KW-0732">Signal</keyword>
<evidence type="ECO:0000313" key="7">
    <source>
        <dbReference type="EMBL" id="MBF6058029.1"/>
    </source>
</evidence>
<dbReference type="Proteomes" id="UP001193680">
    <property type="component" value="Unassembled WGS sequence"/>
</dbReference>
<proteinExistence type="inferred from homology"/>
<dbReference type="Pfam" id="PF07676">
    <property type="entry name" value="PD40"/>
    <property type="match status" value="4"/>
</dbReference>
<feature type="domain" description="TolB N-terminal" evidence="6">
    <location>
        <begin position="29"/>
        <end position="133"/>
    </location>
</feature>
<dbReference type="NCBIfam" id="TIGR02800">
    <property type="entry name" value="propeller_TolB"/>
    <property type="match status" value="1"/>
</dbReference>
<dbReference type="Pfam" id="PF04052">
    <property type="entry name" value="TolB_N"/>
    <property type="match status" value="1"/>
</dbReference>
<keyword evidence="8" id="KW-1185">Reference proteome</keyword>
<dbReference type="EMBL" id="JACBGI020000010">
    <property type="protein sequence ID" value="MBF6058029.1"/>
    <property type="molecule type" value="Genomic_DNA"/>
</dbReference>
<dbReference type="Gene3D" id="3.40.50.10070">
    <property type="entry name" value="TolB, N-terminal domain"/>
    <property type="match status" value="1"/>
</dbReference>
<comment type="similarity">
    <text evidence="2 5">Belongs to the TolB family.</text>
</comment>
<evidence type="ECO:0000256" key="5">
    <source>
        <dbReference type="HAMAP-Rule" id="MF_00671"/>
    </source>
</evidence>
<comment type="subunit">
    <text evidence="5">The Tol-Pal system is composed of five core proteins: the inner membrane proteins TolA, TolQ and TolR, the periplasmic protein TolB and the outer membrane protein Pal. They form a network linking the inner and outer membranes and the peptidoglycan layer.</text>
</comment>
<keyword evidence="5" id="KW-0132">Cell division</keyword>